<accession>A0A670HPT1</accession>
<comment type="similarity">
    <text evidence="2">Belongs to the krueppel C2H2-type zinc-finger protein family.</text>
</comment>
<evidence type="ECO:0000313" key="14">
    <source>
        <dbReference type="Ensembl" id="ENSPMRP00000001235.1"/>
    </source>
</evidence>
<evidence type="ECO:0000256" key="7">
    <source>
        <dbReference type="ARBA" id="ARBA00023015"/>
    </source>
</evidence>
<dbReference type="InterPro" id="IPR003309">
    <property type="entry name" value="SCAN_dom"/>
</dbReference>
<dbReference type="FunFam" id="3.30.160.60:FF:002343">
    <property type="entry name" value="Zinc finger protein 33A"/>
    <property type="match status" value="2"/>
</dbReference>
<reference evidence="14 15" key="1">
    <citation type="journal article" date="2019" name="Proc. Natl. Acad. Sci. U.S.A.">
        <title>Regulatory changes in pterin and carotenoid genes underlie balanced color polymorphisms in the wall lizard.</title>
        <authorList>
            <person name="Andrade P."/>
            <person name="Pinho C."/>
            <person name="Perez I de Lanuza G."/>
            <person name="Afonso S."/>
            <person name="Brejcha J."/>
            <person name="Rubin C.J."/>
            <person name="Wallerman O."/>
            <person name="Pereira P."/>
            <person name="Sabatino S.J."/>
            <person name="Bellati A."/>
            <person name="Pellitteri-Rosa D."/>
            <person name="Bosakova Z."/>
            <person name="Bunikis I."/>
            <person name="Carretero M.A."/>
            <person name="Feiner N."/>
            <person name="Marsik P."/>
            <person name="Pauperio F."/>
            <person name="Salvi D."/>
            <person name="Soler L."/>
            <person name="While G.M."/>
            <person name="Uller T."/>
            <person name="Font E."/>
            <person name="Andersson L."/>
            <person name="Carneiro M."/>
        </authorList>
    </citation>
    <scope>NUCLEOTIDE SEQUENCE</scope>
</reference>
<dbReference type="Ensembl" id="ENSPMRT00000001307.1">
    <property type="protein sequence ID" value="ENSPMRP00000001235.1"/>
    <property type="gene ID" value="ENSPMRG00000000917.1"/>
</dbReference>
<dbReference type="InterPro" id="IPR038269">
    <property type="entry name" value="SCAN_sf"/>
</dbReference>
<evidence type="ECO:0000259" key="13">
    <source>
        <dbReference type="PROSITE" id="PS50804"/>
    </source>
</evidence>
<dbReference type="SUPFAM" id="SSF57667">
    <property type="entry name" value="beta-beta-alpha zinc fingers"/>
    <property type="match status" value="2"/>
</dbReference>
<dbReference type="PANTHER" id="PTHR23226">
    <property type="entry name" value="ZINC FINGER AND SCAN DOMAIN-CONTAINING"/>
    <property type="match status" value="1"/>
</dbReference>
<comment type="subcellular location">
    <subcellularLocation>
        <location evidence="1">Nucleus</location>
    </subcellularLocation>
</comment>
<dbReference type="FunFam" id="3.30.160.60:FF:000384">
    <property type="entry name" value="Zinc finger protein 550"/>
    <property type="match status" value="1"/>
</dbReference>
<evidence type="ECO:0000256" key="10">
    <source>
        <dbReference type="ARBA" id="ARBA00023242"/>
    </source>
</evidence>
<dbReference type="SMART" id="SM00431">
    <property type="entry name" value="SCAN"/>
    <property type="match status" value="1"/>
</dbReference>
<dbReference type="OMA" id="PHERSHV"/>
<evidence type="ECO:0000256" key="1">
    <source>
        <dbReference type="ARBA" id="ARBA00004123"/>
    </source>
</evidence>
<keyword evidence="4" id="KW-0677">Repeat</keyword>
<dbReference type="Pfam" id="PF13465">
    <property type="entry name" value="zf-H2C2_2"/>
    <property type="match status" value="1"/>
</dbReference>
<dbReference type="SUPFAM" id="SSF47353">
    <property type="entry name" value="Retrovirus capsid dimerization domain-like"/>
    <property type="match status" value="1"/>
</dbReference>
<evidence type="ECO:0000256" key="4">
    <source>
        <dbReference type="ARBA" id="ARBA00022737"/>
    </source>
</evidence>
<evidence type="ECO:0000256" key="5">
    <source>
        <dbReference type="ARBA" id="ARBA00022771"/>
    </source>
</evidence>
<dbReference type="GO" id="GO:0005634">
    <property type="term" value="C:nucleus"/>
    <property type="evidence" value="ECO:0007669"/>
    <property type="project" value="UniProtKB-SubCell"/>
</dbReference>
<dbReference type="GO" id="GO:0008270">
    <property type="term" value="F:zinc ion binding"/>
    <property type="evidence" value="ECO:0007669"/>
    <property type="project" value="UniProtKB-KW"/>
</dbReference>
<keyword evidence="10" id="KW-0539">Nucleus</keyword>
<keyword evidence="15" id="KW-1185">Reference proteome</keyword>
<dbReference type="Pfam" id="PF02023">
    <property type="entry name" value="SCAN"/>
    <property type="match status" value="1"/>
</dbReference>
<evidence type="ECO:0000256" key="11">
    <source>
        <dbReference type="PROSITE-ProRule" id="PRU00042"/>
    </source>
</evidence>
<feature type="domain" description="C2H2-type" evidence="12">
    <location>
        <begin position="231"/>
        <end position="258"/>
    </location>
</feature>
<dbReference type="Proteomes" id="UP000472272">
    <property type="component" value="Chromosome 2"/>
</dbReference>
<dbReference type="Gene3D" id="1.10.4020.10">
    <property type="entry name" value="DNA breaking-rejoining enzymes"/>
    <property type="match status" value="1"/>
</dbReference>
<evidence type="ECO:0000256" key="9">
    <source>
        <dbReference type="ARBA" id="ARBA00023163"/>
    </source>
</evidence>
<organism evidence="14 15">
    <name type="scientific">Podarcis muralis</name>
    <name type="common">Wall lizard</name>
    <name type="synonym">Lacerta muralis</name>
    <dbReference type="NCBI Taxonomy" id="64176"/>
    <lineage>
        <taxon>Eukaryota</taxon>
        <taxon>Metazoa</taxon>
        <taxon>Chordata</taxon>
        <taxon>Craniata</taxon>
        <taxon>Vertebrata</taxon>
        <taxon>Euteleostomi</taxon>
        <taxon>Lepidosauria</taxon>
        <taxon>Squamata</taxon>
        <taxon>Bifurcata</taxon>
        <taxon>Unidentata</taxon>
        <taxon>Episquamata</taxon>
        <taxon>Laterata</taxon>
        <taxon>Lacertibaenia</taxon>
        <taxon>Lacertidae</taxon>
        <taxon>Podarcis</taxon>
    </lineage>
</organism>
<sequence>YSGSGIGKLREGALRPETRRQRFRHFCYQEAKGPREVCQRLRELCCQWLKPERQTKEQILELLILEQFLIILPLEMQSWVRESEPESCAQAVALAEGFLMGRQNGKRCGQQVRGLDGGQIARRSGFRGKEPKAQNCVLKQEAVSRDEKLFKSSAFPPSPDLLVPHERSHVGDRRYKCSECGKSFNQKRYLAGHRRIHRGETPYKCSDCGRSFNRKWNLIAHKRIHSGENPYKCSDCGKTFSQKGNLMTHVRIHTGEKPYKCAECGKRFSQRAGLTSHRKSHIKINSVGKATLGYLIFLNLSESGQEGSPVEA</sequence>
<evidence type="ECO:0000256" key="2">
    <source>
        <dbReference type="ARBA" id="ARBA00006991"/>
    </source>
</evidence>
<feature type="domain" description="C2H2-type" evidence="12">
    <location>
        <begin position="259"/>
        <end position="281"/>
    </location>
</feature>
<keyword evidence="7" id="KW-0805">Transcription regulation</keyword>
<keyword evidence="3" id="KW-0479">Metal-binding</keyword>
<dbReference type="GO" id="GO:0000978">
    <property type="term" value="F:RNA polymerase II cis-regulatory region sequence-specific DNA binding"/>
    <property type="evidence" value="ECO:0007669"/>
    <property type="project" value="TreeGrafter"/>
</dbReference>
<proteinExistence type="inferred from homology"/>
<evidence type="ECO:0000313" key="15">
    <source>
        <dbReference type="Proteomes" id="UP000472272"/>
    </source>
</evidence>
<reference evidence="14" key="3">
    <citation type="submission" date="2025-09" db="UniProtKB">
        <authorList>
            <consortium name="Ensembl"/>
        </authorList>
    </citation>
    <scope>IDENTIFICATION</scope>
</reference>
<feature type="domain" description="SCAN box" evidence="13">
    <location>
        <begin position="20"/>
        <end position="98"/>
    </location>
</feature>
<dbReference type="Pfam" id="PF00096">
    <property type="entry name" value="zf-C2H2"/>
    <property type="match status" value="2"/>
</dbReference>
<dbReference type="InterPro" id="IPR013087">
    <property type="entry name" value="Znf_C2H2_type"/>
</dbReference>
<evidence type="ECO:0000256" key="8">
    <source>
        <dbReference type="ARBA" id="ARBA00023125"/>
    </source>
</evidence>
<keyword evidence="9" id="KW-0804">Transcription</keyword>
<dbReference type="InterPro" id="IPR036236">
    <property type="entry name" value="Znf_C2H2_sf"/>
</dbReference>
<dbReference type="PANTHER" id="PTHR23226:SF416">
    <property type="entry name" value="FI01424P"/>
    <property type="match status" value="1"/>
</dbReference>
<dbReference type="PROSITE" id="PS00028">
    <property type="entry name" value="ZINC_FINGER_C2H2_1"/>
    <property type="match status" value="4"/>
</dbReference>
<dbReference type="SMART" id="SM00355">
    <property type="entry name" value="ZnF_C2H2"/>
    <property type="match status" value="4"/>
</dbReference>
<feature type="domain" description="C2H2-type" evidence="12">
    <location>
        <begin position="203"/>
        <end position="230"/>
    </location>
</feature>
<keyword evidence="8" id="KW-0238">DNA-binding</keyword>
<evidence type="ECO:0000256" key="6">
    <source>
        <dbReference type="ARBA" id="ARBA00022833"/>
    </source>
</evidence>
<protein>
    <submittedName>
        <fullName evidence="14">Uncharacterized protein</fullName>
    </submittedName>
</protein>
<dbReference type="Gene3D" id="3.30.160.60">
    <property type="entry name" value="Classic Zinc Finger"/>
    <property type="match status" value="4"/>
</dbReference>
<dbReference type="CDD" id="cd07936">
    <property type="entry name" value="SCAN"/>
    <property type="match status" value="1"/>
</dbReference>
<name>A0A670HPT1_PODMU</name>
<evidence type="ECO:0000259" key="12">
    <source>
        <dbReference type="PROSITE" id="PS50157"/>
    </source>
</evidence>
<keyword evidence="5 11" id="KW-0863">Zinc-finger</keyword>
<keyword evidence="6" id="KW-0862">Zinc</keyword>
<dbReference type="FunFam" id="3.30.160.60:FF:000862">
    <property type="entry name" value="zinc finger protein 697"/>
    <property type="match status" value="1"/>
</dbReference>
<reference evidence="14" key="2">
    <citation type="submission" date="2025-08" db="UniProtKB">
        <authorList>
            <consortium name="Ensembl"/>
        </authorList>
    </citation>
    <scope>IDENTIFICATION</scope>
</reference>
<dbReference type="FunFam" id="1.10.4020.10:FF:000001">
    <property type="entry name" value="zinc finger protein 263 isoform X1"/>
    <property type="match status" value="1"/>
</dbReference>
<dbReference type="PROSITE" id="PS50157">
    <property type="entry name" value="ZINC_FINGER_C2H2_2"/>
    <property type="match status" value="4"/>
</dbReference>
<dbReference type="PROSITE" id="PS50804">
    <property type="entry name" value="SCAN_BOX"/>
    <property type="match status" value="1"/>
</dbReference>
<evidence type="ECO:0000256" key="3">
    <source>
        <dbReference type="ARBA" id="ARBA00022723"/>
    </source>
</evidence>
<dbReference type="AlphaFoldDB" id="A0A670HPT1"/>
<feature type="domain" description="C2H2-type" evidence="12">
    <location>
        <begin position="175"/>
        <end position="202"/>
    </location>
</feature>
<dbReference type="GO" id="GO:0000981">
    <property type="term" value="F:DNA-binding transcription factor activity, RNA polymerase II-specific"/>
    <property type="evidence" value="ECO:0007669"/>
    <property type="project" value="TreeGrafter"/>
</dbReference>
<dbReference type="GeneTree" id="ENSGT00940000154715"/>